<dbReference type="SUPFAM" id="SSF55469">
    <property type="entry name" value="FMN-dependent nitroreductase-like"/>
    <property type="match status" value="1"/>
</dbReference>
<reference evidence="2 3" key="1">
    <citation type="submission" date="2015-05" db="EMBL/GenBank/DDBJ databases">
        <title>Genome sequencing and analysis of members of genus Stenotrophomonas.</title>
        <authorList>
            <person name="Patil P.P."/>
            <person name="Midha S."/>
            <person name="Patil P.B."/>
        </authorList>
    </citation>
    <scope>NUCLEOTIDE SEQUENCE [LARGE SCALE GENOMIC DNA]</scope>
    <source>
        <strain evidence="2 3">JCM 16244</strain>
    </source>
</reference>
<dbReference type="InterPro" id="IPR020051">
    <property type="entry name" value="SagB-type_dehydrogenase"/>
</dbReference>
<dbReference type="GO" id="GO:0016491">
    <property type="term" value="F:oxidoreductase activity"/>
    <property type="evidence" value="ECO:0007669"/>
    <property type="project" value="InterPro"/>
</dbReference>
<name>A0A0R0E8B1_9GAMM</name>
<dbReference type="NCBIfam" id="TIGR04511">
    <property type="entry name" value="SagB_rel_DH_2"/>
    <property type="match status" value="1"/>
</dbReference>
<dbReference type="InterPro" id="IPR000415">
    <property type="entry name" value="Nitroreductase-like"/>
</dbReference>
<dbReference type="Pfam" id="PF00881">
    <property type="entry name" value="Nitroreductase"/>
    <property type="match status" value="1"/>
</dbReference>
<organism evidence="2 3">
    <name type="scientific">Stenotrophomonas daejeonensis</name>
    <dbReference type="NCBI Taxonomy" id="659018"/>
    <lineage>
        <taxon>Bacteria</taxon>
        <taxon>Pseudomonadati</taxon>
        <taxon>Pseudomonadota</taxon>
        <taxon>Gammaproteobacteria</taxon>
        <taxon>Lysobacterales</taxon>
        <taxon>Lysobacteraceae</taxon>
        <taxon>Stenotrophomonas</taxon>
    </lineage>
</organism>
<dbReference type="STRING" id="659018.ABB34_06105"/>
<gene>
    <name evidence="2" type="ORF">ABB34_06105</name>
</gene>
<dbReference type="AlphaFoldDB" id="A0A0R0E8B1"/>
<dbReference type="InterPro" id="IPR030965">
    <property type="entry name" value="SagB-rel_DH_2"/>
</dbReference>
<accession>A0A0R0E8B1</accession>
<protein>
    <submittedName>
        <fullName evidence="2">Dehydrogenase</fullName>
    </submittedName>
</protein>
<comment type="caution">
    <text evidence="2">The sequence shown here is derived from an EMBL/GenBank/DDBJ whole genome shotgun (WGS) entry which is preliminary data.</text>
</comment>
<feature type="domain" description="Nitroreductase" evidence="1">
    <location>
        <begin position="178"/>
        <end position="367"/>
    </location>
</feature>
<evidence type="ECO:0000313" key="2">
    <source>
        <dbReference type="EMBL" id="KRG86769.1"/>
    </source>
</evidence>
<evidence type="ECO:0000313" key="3">
    <source>
        <dbReference type="Proteomes" id="UP000050940"/>
    </source>
</evidence>
<dbReference type="EMBL" id="LDJP01000032">
    <property type="protein sequence ID" value="KRG86769.1"/>
    <property type="molecule type" value="Genomic_DNA"/>
</dbReference>
<dbReference type="Gene3D" id="3.40.109.10">
    <property type="entry name" value="NADH Oxidase"/>
    <property type="match status" value="1"/>
</dbReference>
<dbReference type="InterPro" id="IPR029479">
    <property type="entry name" value="Nitroreductase"/>
</dbReference>
<evidence type="ECO:0000259" key="1">
    <source>
        <dbReference type="Pfam" id="PF00881"/>
    </source>
</evidence>
<sequence length="385" mass="42153">MRVRRCTHLLLEPRERVSFGLAAILRGKAEVDSEVAWVALAAHLDQAVAVDAAECALLGAFSARRWQEPSEQQCASPAVLRLLELGLLLGDQPEHARHLARDQAMCDAHWWPLAAVAHRHSRWQGVDSVGDMHARGLVTANDLRRNFGAPPPAVQPRDGSYAPLPRQADDAFDALLGRRATCRNFDRDRPLPLPSLARLLQRTVMAQATVEAAPDTVFLKKHVPSGGGLHPVETYLLVQNVEGLASGFYHYHPVEHALLALPSPPAAELARLACTMLSGQEWFADAPAMLVLAPRFERCFWKYRNHAKAYRAVLLDVGHVSQALYLCATEAGLGAFVTAAINEADTDQALGLDGVRQGAVAIFGVGWRAVRQQTTEFDPAHRVWG</sequence>
<dbReference type="OrthoDB" id="3723182at2"/>
<dbReference type="PATRIC" id="fig|659018.3.peg.1146"/>
<dbReference type="Proteomes" id="UP000050940">
    <property type="component" value="Unassembled WGS sequence"/>
</dbReference>
<dbReference type="RefSeq" id="WP_057640404.1">
    <property type="nucleotide sequence ID" value="NZ_LDJP01000032.1"/>
</dbReference>
<proteinExistence type="predicted"/>
<dbReference type="PANTHER" id="PTHR43745:SF2">
    <property type="entry name" value="NITROREDUCTASE MJ1384-RELATED"/>
    <property type="match status" value="1"/>
</dbReference>
<dbReference type="PANTHER" id="PTHR43745">
    <property type="entry name" value="NITROREDUCTASE MJ1384-RELATED"/>
    <property type="match status" value="1"/>
</dbReference>
<keyword evidence="3" id="KW-1185">Reference proteome</keyword>
<dbReference type="InterPro" id="IPR052544">
    <property type="entry name" value="Bacteriocin_Proc_Enz"/>
</dbReference>
<dbReference type="NCBIfam" id="TIGR03605">
    <property type="entry name" value="antibiot_sagB"/>
    <property type="match status" value="1"/>
</dbReference>
<dbReference type="CDD" id="cd02142">
    <property type="entry name" value="McbC_SagB-like_oxidoreductase"/>
    <property type="match status" value="1"/>
</dbReference>